<evidence type="ECO:0000313" key="5">
    <source>
        <dbReference type="Proteomes" id="UP001152797"/>
    </source>
</evidence>
<name>A0A9P1BNP7_9DINO</name>
<dbReference type="EMBL" id="CAMXCT030000287">
    <property type="protein sequence ID" value="CAL4763975.1"/>
    <property type="molecule type" value="Genomic_DNA"/>
</dbReference>
<dbReference type="OrthoDB" id="437174at2759"/>
<evidence type="ECO:0000313" key="4">
    <source>
        <dbReference type="EMBL" id="CAL4763975.1"/>
    </source>
</evidence>
<evidence type="ECO:0000313" key="3">
    <source>
        <dbReference type="EMBL" id="CAL1130038.1"/>
    </source>
</evidence>
<comment type="caution">
    <text evidence="2">The sequence shown here is derived from an EMBL/GenBank/DDBJ whole genome shotgun (WGS) entry which is preliminary data.</text>
</comment>
<feature type="transmembrane region" description="Helical" evidence="1">
    <location>
        <begin position="29"/>
        <end position="51"/>
    </location>
</feature>
<feature type="transmembrane region" description="Helical" evidence="1">
    <location>
        <begin position="57"/>
        <end position="81"/>
    </location>
</feature>
<accession>A0A9P1BNP7</accession>
<dbReference type="EMBL" id="CAMXCT020000287">
    <property type="protein sequence ID" value="CAL1130038.1"/>
    <property type="molecule type" value="Genomic_DNA"/>
</dbReference>
<evidence type="ECO:0000256" key="1">
    <source>
        <dbReference type="SAM" id="Phobius"/>
    </source>
</evidence>
<dbReference type="EMBL" id="CAMXCT010000287">
    <property type="protein sequence ID" value="CAI3976663.1"/>
    <property type="molecule type" value="Genomic_DNA"/>
</dbReference>
<organism evidence="2">
    <name type="scientific">Cladocopium goreaui</name>
    <dbReference type="NCBI Taxonomy" id="2562237"/>
    <lineage>
        <taxon>Eukaryota</taxon>
        <taxon>Sar</taxon>
        <taxon>Alveolata</taxon>
        <taxon>Dinophyceae</taxon>
        <taxon>Suessiales</taxon>
        <taxon>Symbiodiniaceae</taxon>
        <taxon>Cladocopium</taxon>
    </lineage>
</organism>
<gene>
    <name evidence="2" type="ORF">C1SCF055_LOCUS4866</name>
</gene>
<reference evidence="3" key="2">
    <citation type="submission" date="2024-04" db="EMBL/GenBank/DDBJ databases">
        <authorList>
            <person name="Chen Y."/>
            <person name="Shah S."/>
            <person name="Dougan E. K."/>
            <person name="Thang M."/>
            <person name="Chan C."/>
        </authorList>
    </citation>
    <scope>NUCLEOTIDE SEQUENCE [LARGE SCALE GENOMIC DNA]</scope>
</reference>
<keyword evidence="1" id="KW-1133">Transmembrane helix</keyword>
<evidence type="ECO:0000313" key="2">
    <source>
        <dbReference type="EMBL" id="CAI3976663.1"/>
    </source>
</evidence>
<keyword evidence="5" id="KW-1185">Reference proteome</keyword>
<dbReference type="Proteomes" id="UP001152797">
    <property type="component" value="Unassembled WGS sequence"/>
</dbReference>
<keyword evidence="1" id="KW-0472">Membrane</keyword>
<reference evidence="2" key="1">
    <citation type="submission" date="2022-10" db="EMBL/GenBank/DDBJ databases">
        <authorList>
            <person name="Chen Y."/>
            <person name="Dougan E. K."/>
            <person name="Chan C."/>
            <person name="Rhodes N."/>
            <person name="Thang M."/>
        </authorList>
    </citation>
    <scope>NUCLEOTIDE SEQUENCE</scope>
</reference>
<feature type="transmembrane region" description="Helical" evidence="1">
    <location>
        <begin position="194"/>
        <end position="212"/>
    </location>
</feature>
<feature type="transmembrane region" description="Helical" evidence="1">
    <location>
        <begin position="260"/>
        <end position="280"/>
    </location>
</feature>
<sequence>MAILAVPGCFYPLTFLLTFFGTNMESRGIGVLLATAVTAASLFCVSLAQFFELDTETVALILRAGVFHVNLLIVLVSICLWKPMSYFTSWCTVIHAFHFSTFDLSTDSSHWISCTHTLSFTASCFVYFGFFVVSNIYGGGAPKDLLPFIAHSPLLHSFCIGWNHICPLWCHLIDGYLNSSNLQRIYGQTGDSRWIFLGIAGLFAIGQVYEWLVPNLVETYQASKVWYSRAHHLAASWQLASPQDLQRRRATLLRLGEDFVFSWAVKLPATASTILVSLLYGQCVIHRSR</sequence>
<dbReference type="AlphaFoldDB" id="A0A9P1BNP7"/>
<protein>
    <submittedName>
        <fullName evidence="4">Napsin-A</fullName>
    </submittedName>
</protein>
<keyword evidence="1" id="KW-0812">Transmembrane</keyword>
<proteinExistence type="predicted"/>